<evidence type="ECO:0000256" key="7">
    <source>
        <dbReference type="SAM" id="Phobius"/>
    </source>
</evidence>
<dbReference type="Bgee" id="ENSACAG00000014748">
    <property type="expression patterns" value="Expressed in heart and 13 other cell types or tissues"/>
</dbReference>
<evidence type="ECO:0000313" key="11">
    <source>
        <dbReference type="Proteomes" id="UP000001646"/>
    </source>
</evidence>
<dbReference type="GO" id="GO:0048018">
    <property type="term" value="F:receptor ligand activity"/>
    <property type="evidence" value="ECO:0007669"/>
    <property type="project" value="Ensembl"/>
</dbReference>
<proteinExistence type="predicted"/>
<dbReference type="GO" id="GO:0002042">
    <property type="term" value="P:cell migration involved in sprouting angiogenesis"/>
    <property type="evidence" value="ECO:0007669"/>
    <property type="project" value="Ensembl"/>
</dbReference>
<keyword evidence="5" id="KW-1015">Disulfide bond</keyword>
<dbReference type="GeneTree" id="ENSGT01030000234633"/>
<keyword evidence="4 6" id="KW-0175">Coiled coil</keyword>
<accession>A0A803T634</accession>
<feature type="coiled-coil region" evidence="6">
    <location>
        <begin position="143"/>
        <end position="177"/>
    </location>
</feature>
<dbReference type="PANTHER" id="PTHR15427">
    <property type="entry name" value="EMILIN ELASTIN MICROFIBRIL INTERFACE-LOCATED PROTEIN ELASTIN MICROFIBRIL INTERFACER"/>
    <property type="match status" value="1"/>
</dbReference>
<evidence type="ECO:0000256" key="5">
    <source>
        <dbReference type="ARBA" id="ARBA00023157"/>
    </source>
</evidence>
<dbReference type="Ensembl" id="ENSACAT00000040630.1">
    <property type="protein sequence ID" value="ENSACAP00000030674.1"/>
    <property type="gene ID" value="ENSACAG00000014748.4"/>
</dbReference>
<dbReference type="GO" id="GO:1903588">
    <property type="term" value="P:negative regulation of blood vessel endothelial cell proliferation involved in sprouting angiogenesis"/>
    <property type="evidence" value="ECO:0007669"/>
    <property type="project" value="Ensembl"/>
</dbReference>
<feature type="coiled-coil region" evidence="6">
    <location>
        <begin position="380"/>
        <end position="527"/>
    </location>
</feature>
<name>A0A803T634_ANOCA</name>
<dbReference type="InParanoid" id="A0A803T634"/>
<evidence type="ECO:0000256" key="4">
    <source>
        <dbReference type="ARBA" id="ARBA00023054"/>
    </source>
</evidence>
<dbReference type="SUPFAM" id="SSF49842">
    <property type="entry name" value="TNF-like"/>
    <property type="match status" value="1"/>
</dbReference>
<feature type="domain" description="EMI" evidence="9">
    <location>
        <begin position="50"/>
        <end position="126"/>
    </location>
</feature>
<feature type="coiled-coil region" evidence="6">
    <location>
        <begin position="323"/>
        <end position="350"/>
    </location>
</feature>
<reference evidence="10" key="2">
    <citation type="submission" date="2025-08" db="UniProtKB">
        <authorList>
            <consortium name="Ensembl"/>
        </authorList>
    </citation>
    <scope>IDENTIFICATION</scope>
</reference>
<dbReference type="Pfam" id="PF00386">
    <property type="entry name" value="C1q"/>
    <property type="match status" value="1"/>
</dbReference>
<dbReference type="InterPro" id="IPR050392">
    <property type="entry name" value="Collagen/C1q_domain"/>
</dbReference>
<organism evidence="10 11">
    <name type="scientific">Anolis carolinensis</name>
    <name type="common">Green anole</name>
    <name type="synonym">American chameleon</name>
    <dbReference type="NCBI Taxonomy" id="28377"/>
    <lineage>
        <taxon>Eukaryota</taxon>
        <taxon>Metazoa</taxon>
        <taxon>Chordata</taxon>
        <taxon>Craniata</taxon>
        <taxon>Vertebrata</taxon>
        <taxon>Euteleostomi</taxon>
        <taxon>Lepidosauria</taxon>
        <taxon>Squamata</taxon>
        <taxon>Bifurcata</taxon>
        <taxon>Unidentata</taxon>
        <taxon>Episquamata</taxon>
        <taxon>Toxicofera</taxon>
        <taxon>Iguania</taxon>
        <taxon>Dactyloidae</taxon>
        <taxon>Anolis</taxon>
    </lineage>
</organism>
<dbReference type="GO" id="GO:1900426">
    <property type="term" value="P:positive regulation of defense response to bacterium"/>
    <property type="evidence" value="ECO:0007669"/>
    <property type="project" value="Ensembl"/>
</dbReference>
<dbReference type="GO" id="GO:0030948">
    <property type="term" value="P:negative regulation of vascular endothelial growth factor receptor signaling pathway"/>
    <property type="evidence" value="ECO:0007669"/>
    <property type="project" value="Ensembl"/>
</dbReference>
<reference evidence="10" key="1">
    <citation type="submission" date="2009-12" db="EMBL/GenBank/DDBJ databases">
        <title>The Genome Sequence of Anolis carolinensis (Green Anole Lizard).</title>
        <authorList>
            <consortium name="The Genome Sequencing Platform"/>
            <person name="Di Palma F."/>
            <person name="Alfoldi J."/>
            <person name="Heiman D."/>
            <person name="Young S."/>
            <person name="Grabherr M."/>
            <person name="Johnson J."/>
            <person name="Lander E.S."/>
            <person name="Lindblad-Toh K."/>
        </authorList>
    </citation>
    <scope>NUCLEOTIDE SEQUENCE [LARGE SCALE GENOMIC DNA]</scope>
    <source>
        <strain evidence="10">JBL SC #1</strain>
    </source>
</reference>
<evidence type="ECO:0000259" key="9">
    <source>
        <dbReference type="PROSITE" id="PS51041"/>
    </source>
</evidence>
<sequence>MFFIYCPDFRVFFNTGGYLGYLSPYFPLSLFNVWLMATFIIFPEFPLFSPRNWCSSIRSRPITYIAACKTEKYIVKSQRPCPNGTPDCQKIMYRAALKPVYQVKHKVISSLYWKCCPGYSGKNCEHHGKKGKSMLNHNRDRCCQKIIETHQSHEAQLEDLQNDVQQATNHLGILQKALQHNISRTRGEVKHNRSGEIGGLEQTLFPHMENFLREHFQPVWASLNKSLQDLSTGLKNLSHDVEANRRSIERFQETTVPKKDFQELGTKFESKVQTIIFGVEEMKRELEDHFHQQQAAIHYNLTMIKADTDIKLKRNHKNHLVDLSALNNSLSGMRQEQSKLQRELEALSRNLVFPIQPGSPNEAFAEEDTQILNQSLAKHARQLKELYEQSDEDYQELNQLINSLKASTKQETSELRINLMEKSLIIEEYRESMERKIVDLNNTLANIEERQWDLERSLKICHCENLPLGIAVEEQENITQIYREEIKQLEARLKDLAAAFPLLYQSLDFQQEQNRKLEDDMSLLRSHTDTLSEIMGTLKKTDEKMHGHIKYLNSSFNSLLVDAMRHEKALVAMLGDEIMETLSEDDPESLFLPPVHLHNNLDQGIMEHMEPNHEAPIKTYLVGLPFQHRNDFVVREQGNKQGDAFTMTSRGRYKVSAEDIFATYSATRKFLDAAAAQSHSRFRLFVTSWTSPRQSSLLAVAAPSSFTVKPVTSRIPSIHLALGRPLFLFPSIFPSITGFNGTHLNYGKGYFPEHNYFKAPQSGVYMVAISMELPPEPALGQLAFSNGQILILTGNKRRKASGGSMTTFVLVELMKGERMWFELVQDAVVKRNPAGLSMAGFLIFKT</sequence>
<dbReference type="InterPro" id="IPR001073">
    <property type="entry name" value="C1q_dom"/>
</dbReference>
<evidence type="ECO:0000256" key="3">
    <source>
        <dbReference type="ARBA" id="ARBA00022729"/>
    </source>
</evidence>
<dbReference type="Proteomes" id="UP000001646">
    <property type="component" value="Unplaced"/>
</dbReference>
<keyword evidence="7" id="KW-0812">Transmembrane</keyword>
<dbReference type="Pfam" id="PF07546">
    <property type="entry name" value="EMI"/>
    <property type="match status" value="1"/>
</dbReference>
<reference evidence="10" key="3">
    <citation type="submission" date="2025-09" db="UniProtKB">
        <authorList>
            <consortium name="Ensembl"/>
        </authorList>
    </citation>
    <scope>IDENTIFICATION</scope>
</reference>
<evidence type="ECO:0000256" key="2">
    <source>
        <dbReference type="ARBA" id="ARBA00022525"/>
    </source>
</evidence>
<dbReference type="GO" id="GO:0005615">
    <property type="term" value="C:extracellular space"/>
    <property type="evidence" value="ECO:0007669"/>
    <property type="project" value="Ensembl"/>
</dbReference>
<evidence type="ECO:0000313" key="10">
    <source>
        <dbReference type="Ensembl" id="ENSACAP00000030674.1"/>
    </source>
</evidence>
<keyword evidence="3" id="KW-0732">Signal</keyword>
<dbReference type="Gene3D" id="2.60.120.40">
    <property type="match status" value="1"/>
</dbReference>
<dbReference type="GO" id="GO:0090051">
    <property type="term" value="P:negative regulation of cell migration involved in sprouting angiogenesis"/>
    <property type="evidence" value="ECO:0007669"/>
    <property type="project" value="Ensembl"/>
</dbReference>
<gene>
    <name evidence="10" type="primary">MMRN2</name>
</gene>
<evidence type="ECO:0000256" key="6">
    <source>
        <dbReference type="SAM" id="Coils"/>
    </source>
</evidence>
<dbReference type="PROSITE" id="PS51041">
    <property type="entry name" value="EMI"/>
    <property type="match status" value="1"/>
</dbReference>
<evidence type="ECO:0000259" key="8">
    <source>
        <dbReference type="PROSITE" id="PS50871"/>
    </source>
</evidence>
<dbReference type="PANTHER" id="PTHR15427:SF6">
    <property type="entry name" value="MULTIMERIN-2"/>
    <property type="match status" value="1"/>
</dbReference>
<dbReference type="InterPro" id="IPR011489">
    <property type="entry name" value="EMI_domain"/>
</dbReference>
<comment type="subcellular location">
    <subcellularLocation>
        <location evidence="1">Secreted</location>
    </subcellularLocation>
</comment>
<keyword evidence="11" id="KW-1185">Reference proteome</keyword>
<keyword evidence="7" id="KW-0472">Membrane</keyword>
<dbReference type="AlphaFoldDB" id="A0A803T634"/>
<keyword evidence="2" id="KW-0964">Secreted</keyword>
<feature type="domain" description="C1q" evidence="8">
    <location>
        <begin position="699"/>
        <end position="846"/>
    </location>
</feature>
<dbReference type="GO" id="GO:1905278">
    <property type="term" value="P:positive regulation of epithelial tube formation"/>
    <property type="evidence" value="ECO:0007669"/>
    <property type="project" value="Ensembl"/>
</dbReference>
<keyword evidence="7" id="KW-1133">Transmembrane helix</keyword>
<dbReference type="InterPro" id="IPR008983">
    <property type="entry name" value="Tumour_necrosis_fac-like_dom"/>
</dbReference>
<protein>
    <submittedName>
        <fullName evidence="10">Multimerin 2</fullName>
    </submittedName>
</protein>
<evidence type="ECO:0000256" key="1">
    <source>
        <dbReference type="ARBA" id="ARBA00004613"/>
    </source>
</evidence>
<dbReference type="GO" id="GO:0005604">
    <property type="term" value="C:basement membrane"/>
    <property type="evidence" value="ECO:0007669"/>
    <property type="project" value="Ensembl"/>
</dbReference>
<dbReference type="PROSITE" id="PS50871">
    <property type="entry name" value="C1Q"/>
    <property type="match status" value="1"/>
</dbReference>
<feature type="transmembrane region" description="Helical" evidence="7">
    <location>
        <begin position="25"/>
        <end position="48"/>
    </location>
</feature>